<dbReference type="InterPro" id="IPR005793">
    <property type="entry name" value="Formyl_trans_C"/>
</dbReference>
<dbReference type="InParanoid" id="A0A6I9V3L5"/>
<name>A0A6I9V3L5_BACDO</name>
<proteinExistence type="inferred from homology"/>
<dbReference type="RefSeq" id="XP_011203566.2">
    <property type="nucleotide sequence ID" value="XM_011205264.4"/>
</dbReference>
<feature type="domain" description="Formyl transferase N-terminal" evidence="6">
    <location>
        <begin position="117"/>
        <end position="217"/>
    </location>
</feature>
<dbReference type="PANTHER" id="PTHR11138">
    <property type="entry name" value="METHIONYL-TRNA FORMYLTRANSFERASE"/>
    <property type="match status" value="1"/>
</dbReference>
<evidence type="ECO:0000313" key="8">
    <source>
        <dbReference type="Proteomes" id="UP001652620"/>
    </source>
</evidence>
<dbReference type="Pfam" id="PF00551">
    <property type="entry name" value="Formyl_trans_N"/>
    <property type="match status" value="1"/>
</dbReference>
<dbReference type="FunCoup" id="A0A6I9V3L5">
    <property type="interactions" value="658"/>
</dbReference>
<reference evidence="8" key="1">
    <citation type="submission" date="2025-05" db="UniProtKB">
        <authorList>
            <consortium name="RefSeq"/>
        </authorList>
    </citation>
    <scope>NUCLEOTIDE SEQUENCE [LARGE SCALE GENOMIC DNA]</scope>
</reference>
<dbReference type="OrthoDB" id="10268103at2759"/>
<dbReference type="SUPFAM" id="SSF50486">
    <property type="entry name" value="FMT C-terminal domain-like"/>
    <property type="match status" value="1"/>
</dbReference>
<dbReference type="GeneID" id="105226406"/>
<dbReference type="InterPro" id="IPR044135">
    <property type="entry name" value="Met-tRNA-FMT_C"/>
</dbReference>
<dbReference type="EC" id="2.1.2.9" evidence="2"/>
<organism evidence="8 9">
    <name type="scientific">Bactrocera dorsalis</name>
    <name type="common">Oriental fruit fly</name>
    <name type="synonym">Dacus dorsalis</name>
    <dbReference type="NCBI Taxonomy" id="27457"/>
    <lineage>
        <taxon>Eukaryota</taxon>
        <taxon>Metazoa</taxon>
        <taxon>Ecdysozoa</taxon>
        <taxon>Arthropoda</taxon>
        <taxon>Hexapoda</taxon>
        <taxon>Insecta</taxon>
        <taxon>Pterygota</taxon>
        <taxon>Neoptera</taxon>
        <taxon>Endopterygota</taxon>
        <taxon>Diptera</taxon>
        <taxon>Brachycera</taxon>
        <taxon>Muscomorpha</taxon>
        <taxon>Tephritoidea</taxon>
        <taxon>Tephritidae</taxon>
        <taxon>Bactrocera</taxon>
        <taxon>Bactrocera</taxon>
    </lineage>
</organism>
<dbReference type="GO" id="GO:0005739">
    <property type="term" value="C:mitochondrion"/>
    <property type="evidence" value="ECO:0007669"/>
    <property type="project" value="UniProtKB-SubCell"/>
</dbReference>
<evidence type="ECO:0000256" key="3">
    <source>
        <dbReference type="ARBA" id="ARBA00014185"/>
    </source>
</evidence>
<dbReference type="InterPro" id="IPR005794">
    <property type="entry name" value="Fmt"/>
</dbReference>
<comment type="similarity">
    <text evidence="1">Belongs to the Fmt family.</text>
</comment>
<evidence type="ECO:0000313" key="9">
    <source>
        <dbReference type="RefSeq" id="XP_011203566.2"/>
    </source>
</evidence>
<dbReference type="AlphaFoldDB" id="A0A6I9V3L5"/>
<accession>A0A6I9V3L5</accession>
<keyword evidence="5" id="KW-0648">Protein biosynthesis</keyword>
<evidence type="ECO:0000256" key="4">
    <source>
        <dbReference type="ARBA" id="ARBA00022679"/>
    </source>
</evidence>
<dbReference type="GO" id="GO:0004479">
    <property type="term" value="F:methionyl-tRNA formyltransferase activity"/>
    <property type="evidence" value="ECO:0007669"/>
    <property type="project" value="UniProtKB-EC"/>
</dbReference>
<evidence type="ECO:0000256" key="2">
    <source>
        <dbReference type="ARBA" id="ARBA00012261"/>
    </source>
</evidence>
<keyword evidence="8" id="KW-1185">Reference proteome</keyword>
<feature type="domain" description="Formyl transferase C-terminal" evidence="7">
    <location>
        <begin position="241"/>
        <end position="347"/>
    </location>
</feature>
<reference evidence="9" key="2">
    <citation type="submission" date="2025-08" db="UniProtKB">
        <authorList>
            <consortium name="RefSeq"/>
        </authorList>
    </citation>
    <scope>IDENTIFICATION</scope>
    <source>
        <tissue evidence="9">Adult</tissue>
    </source>
</reference>
<dbReference type="Pfam" id="PF02911">
    <property type="entry name" value="Formyl_trans_C"/>
    <property type="match status" value="1"/>
</dbReference>
<dbReference type="Gene3D" id="3.40.50.12230">
    <property type="match status" value="1"/>
</dbReference>
<evidence type="ECO:0000259" key="6">
    <source>
        <dbReference type="Pfam" id="PF00551"/>
    </source>
</evidence>
<dbReference type="CDD" id="cd08646">
    <property type="entry name" value="FMT_core_Met-tRNA-FMT_N"/>
    <property type="match status" value="1"/>
</dbReference>
<dbReference type="KEGG" id="bdr:105226406"/>
<dbReference type="PANTHER" id="PTHR11138:SF5">
    <property type="entry name" value="METHIONYL-TRNA FORMYLTRANSFERASE, MITOCHONDRIAL"/>
    <property type="match status" value="1"/>
</dbReference>
<evidence type="ECO:0000259" key="7">
    <source>
        <dbReference type="Pfam" id="PF02911"/>
    </source>
</evidence>
<protein>
    <recommendedName>
        <fullName evidence="3">Methionyl-tRNA formyltransferase, mitochondrial</fullName>
        <ecNumber evidence="2">2.1.2.9</ecNumber>
    </recommendedName>
</protein>
<gene>
    <name evidence="9" type="primary">LOC105226406</name>
</gene>
<keyword evidence="4" id="KW-0808">Transferase</keyword>
<dbReference type="InterPro" id="IPR041711">
    <property type="entry name" value="Met-tRNA-FMT_N"/>
</dbReference>
<dbReference type="Proteomes" id="UP001652620">
    <property type="component" value="Chromosome 2"/>
</dbReference>
<evidence type="ECO:0000256" key="1">
    <source>
        <dbReference type="ARBA" id="ARBA00010699"/>
    </source>
</evidence>
<dbReference type="CDD" id="cd08704">
    <property type="entry name" value="Met_tRNA_FMT_C"/>
    <property type="match status" value="1"/>
</dbReference>
<evidence type="ECO:0000256" key="5">
    <source>
        <dbReference type="ARBA" id="ARBA00022917"/>
    </source>
</evidence>
<sequence>MLCINNFKLNFFKYRRKINESVNLILSQNRWKCQQSQSAQLLKNSKLKVLFFGTDTFSLPSLQALHNNYSYSRTESNLLGVVTSFKNPANCVRTYAEQKQLTLYRWPVLPEDCQGYDLGVVVSFGHLIPERIIKSFSNGMINVHASLLPRWRGAAPIIYAIMQGDAHTGVSIMKIEPKHFDVGDVLAQREIPIRADILMPELHAKLAQEGANLLVNTLNNFSSCLESATKQNNELATFAPKITSTITNVNWSQLSAEQLHRRFRALFGFKHLNTRFQNKNIQVIDVKLPAVKELPASLANAECGSFLYDRNKRLLLVRCADNTHLEIHQLRVEGRKIMTATEFNNGFLKQINSTKILSFTSK</sequence>
<dbReference type="InterPro" id="IPR011034">
    <property type="entry name" value="Formyl_transferase-like_C_sf"/>
</dbReference>
<dbReference type="SUPFAM" id="SSF53328">
    <property type="entry name" value="Formyltransferase"/>
    <property type="match status" value="1"/>
</dbReference>
<dbReference type="InterPro" id="IPR002376">
    <property type="entry name" value="Formyl_transf_N"/>
</dbReference>
<dbReference type="NCBIfam" id="TIGR00460">
    <property type="entry name" value="fmt"/>
    <property type="match status" value="1"/>
</dbReference>
<dbReference type="InterPro" id="IPR036477">
    <property type="entry name" value="Formyl_transf_N_sf"/>
</dbReference>